<dbReference type="InterPro" id="IPR050268">
    <property type="entry name" value="NADH-dep_flavin_reductase"/>
</dbReference>
<dbReference type="Proteomes" id="UP000272729">
    <property type="component" value="Unassembled WGS sequence"/>
</dbReference>
<dbReference type="Gene3D" id="2.30.110.10">
    <property type="entry name" value="Electron Transport, Fmn-binding Protein, Chain A"/>
    <property type="match status" value="1"/>
</dbReference>
<dbReference type="PANTHER" id="PTHR30466">
    <property type="entry name" value="FLAVIN REDUCTASE"/>
    <property type="match status" value="1"/>
</dbReference>
<dbReference type="PANTHER" id="PTHR30466:SF1">
    <property type="entry name" value="FMN REDUCTASE (NADH) RUTF"/>
    <property type="match status" value="1"/>
</dbReference>
<keyword evidence="1" id="KW-0560">Oxidoreductase</keyword>
<evidence type="ECO:0000259" key="2">
    <source>
        <dbReference type="SMART" id="SM00903"/>
    </source>
</evidence>
<dbReference type="AlphaFoldDB" id="A0A495XT09"/>
<organism evidence="3 4">
    <name type="scientific">Saccharothrix variisporea</name>
    <dbReference type="NCBI Taxonomy" id="543527"/>
    <lineage>
        <taxon>Bacteria</taxon>
        <taxon>Bacillati</taxon>
        <taxon>Actinomycetota</taxon>
        <taxon>Actinomycetes</taxon>
        <taxon>Pseudonocardiales</taxon>
        <taxon>Pseudonocardiaceae</taxon>
        <taxon>Saccharothrix</taxon>
    </lineage>
</organism>
<protein>
    <submittedName>
        <fullName evidence="3">Flavin reductase (DIM6/NTAB) family NADH-FMN oxidoreductase RutF</fullName>
    </submittedName>
</protein>
<evidence type="ECO:0000313" key="3">
    <source>
        <dbReference type="EMBL" id="RKT74798.1"/>
    </source>
</evidence>
<gene>
    <name evidence="3" type="ORF">DFJ66_8169</name>
</gene>
<accession>A0A495XT09</accession>
<dbReference type="EMBL" id="RBXR01000001">
    <property type="protein sequence ID" value="RKT74798.1"/>
    <property type="molecule type" value="Genomic_DNA"/>
</dbReference>
<dbReference type="OrthoDB" id="9792858at2"/>
<comment type="caution">
    <text evidence="3">The sequence shown here is derived from an EMBL/GenBank/DDBJ whole genome shotgun (WGS) entry which is preliminary data.</text>
</comment>
<evidence type="ECO:0000313" key="4">
    <source>
        <dbReference type="Proteomes" id="UP000272729"/>
    </source>
</evidence>
<name>A0A495XT09_9PSEU</name>
<feature type="domain" description="Flavin reductase like" evidence="2">
    <location>
        <begin position="19"/>
        <end position="166"/>
    </location>
</feature>
<keyword evidence="4" id="KW-1185">Reference proteome</keyword>
<sequence>MDVAAELSGVTPAEMRSTLARFATGVVVLTVGGEHMHGMTANAFSSVSLEPPLVLCCVARTATMHGAITAAGHFATSVLRADQEASARHFADRARPAGQAQFDAVAWRPGELTGAPVLAEALAWLECEVADAYDAGDHSVFIGRVLGSGIGDGGAGLLFFDGAYGHTDTNEGSR</sequence>
<dbReference type="GO" id="GO:0006208">
    <property type="term" value="P:pyrimidine nucleobase catabolic process"/>
    <property type="evidence" value="ECO:0007669"/>
    <property type="project" value="TreeGrafter"/>
</dbReference>
<dbReference type="GO" id="GO:0042602">
    <property type="term" value="F:riboflavin reductase (NADPH) activity"/>
    <property type="evidence" value="ECO:0007669"/>
    <property type="project" value="TreeGrafter"/>
</dbReference>
<dbReference type="InterPro" id="IPR012349">
    <property type="entry name" value="Split_barrel_FMN-bd"/>
</dbReference>
<dbReference type="InterPro" id="IPR002563">
    <property type="entry name" value="Flavin_Rdtase-like_dom"/>
</dbReference>
<dbReference type="SUPFAM" id="SSF50475">
    <property type="entry name" value="FMN-binding split barrel"/>
    <property type="match status" value="1"/>
</dbReference>
<reference evidence="3 4" key="1">
    <citation type="submission" date="2018-10" db="EMBL/GenBank/DDBJ databases">
        <title>Sequencing the genomes of 1000 actinobacteria strains.</title>
        <authorList>
            <person name="Klenk H.-P."/>
        </authorList>
    </citation>
    <scope>NUCLEOTIDE SEQUENCE [LARGE SCALE GENOMIC DNA]</scope>
    <source>
        <strain evidence="3 4">DSM 43911</strain>
    </source>
</reference>
<proteinExistence type="predicted"/>
<evidence type="ECO:0000256" key="1">
    <source>
        <dbReference type="ARBA" id="ARBA00023002"/>
    </source>
</evidence>
<dbReference type="RefSeq" id="WP_121229854.1">
    <property type="nucleotide sequence ID" value="NZ_JBIUBA010000006.1"/>
</dbReference>
<dbReference type="SMART" id="SM00903">
    <property type="entry name" value="Flavin_Reduct"/>
    <property type="match status" value="1"/>
</dbReference>
<dbReference type="GO" id="GO:0010181">
    <property type="term" value="F:FMN binding"/>
    <property type="evidence" value="ECO:0007669"/>
    <property type="project" value="InterPro"/>
</dbReference>
<dbReference type="Pfam" id="PF01613">
    <property type="entry name" value="Flavin_Reduct"/>
    <property type="match status" value="1"/>
</dbReference>